<reference evidence="1" key="1">
    <citation type="submission" date="2018-05" db="EMBL/GenBank/DDBJ databases">
        <title>Draft genome of Mucuna pruriens seed.</title>
        <authorList>
            <person name="Nnadi N.E."/>
            <person name="Vos R."/>
            <person name="Hasami M.H."/>
            <person name="Devisetty U.K."/>
            <person name="Aguiy J.C."/>
        </authorList>
    </citation>
    <scope>NUCLEOTIDE SEQUENCE [LARGE SCALE GENOMIC DNA]</scope>
    <source>
        <strain evidence="1">JCA_2017</strain>
    </source>
</reference>
<dbReference type="Proteomes" id="UP000257109">
    <property type="component" value="Unassembled WGS sequence"/>
</dbReference>
<sequence>MKIPRKIRKKIYRKIRRKICMKIRRKFRKKIQGVEKERSCLWIWKFVSQAFRHSIEVKTKLEDVKEGVAIDTGRYQRLAGKLIYLSHTHPNIAFAVSMV</sequence>
<proteinExistence type="predicted"/>
<protein>
    <recommendedName>
        <fullName evidence="3">Mitochondrial protein</fullName>
    </recommendedName>
</protein>
<evidence type="ECO:0008006" key="3">
    <source>
        <dbReference type="Google" id="ProtNLM"/>
    </source>
</evidence>
<comment type="caution">
    <text evidence="1">The sequence shown here is derived from an EMBL/GenBank/DDBJ whole genome shotgun (WGS) entry which is preliminary data.</text>
</comment>
<dbReference type="EMBL" id="QJKJ01017883">
    <property type="protein sequence ID" value="RDX58052.1"/>
    <property type="molecule type" value="Genomic_DNA"/>
</dbReference>
<name>A0A371DZU4_MUCPR</name>
<dbReference type="OrthoDB" id="8041783at2759"/>
<keyword evidence="2" id="KW-1185">Reference proteome</keyword>
<organism evidence="1 2">
    <name type="scientific">Mucuna pruriens</name>
    <name type="common">Velvet bean</name>
    <name type="synonym">Dolichos pruriens</name>
    <dbReference type="NCBI Taxonomy" id="157652"/>
    <lineage>
        <taxon>Eukaryota</taxon>
        <taxon>Viridiplantae</taxon>
        <taxon>Streptophyta</taxon>
        <taxon>Embryophyta</taxon>
        <taxon>Tracheophyta</taxon>
        <taxon>Spermatophyta</taxon>
        <taxon>Magnoliopsida</taxon>
        <taxon>eudicotyledons</taxon>
        <taxon>Gunneridae</taxon>
        <taxon>Pentapetalae</taxon>
        <taxon>rosids</taxon>
        <taxon>fabids</taxon>
        <taxon>Fabales</taxon>
        <taxon>Fabaceae</taxon>
        <taxon>Papilionoideae</taxon>
        <taxon>50 kb inversion clade</taxon>
        <taxon>NPAAA clade</taxon>
        <taxon>indigoferoid/millettioid clade</taxon>
        <taxon>Phaseoleae</taxon>
        <taxon>Mucuna</taxon>
    </lineage>
</organism>
<feature type="non-terminal residue" evidence="1">
    <location>
        <position position="1"/>
    </location>
</feature>
<evidence type="ECO:0000313" key="2">
    <source>
        <dbReference type="Proteomes" id="UP000257109"/>
    </source>
</evidence>
<evidence type="ECO:0000313" key="1">
    <source>
        <dbReference type="EMBL" id="RDX58052.1"/>
    </source>
</evidence>
<dbReference type="AlphaFoldDB" id="A0A371DZU4"/>
<accession>A0A371DZU4</accession>
<gene>
    <name evidence="1" type="ORF">CR513_62662</name>
</gene>